<evidence type="ECO:0000313" key="2">
    <source>
        <dbReference type="Proteomes" id="UP000293547"/>
    </source>
</evidence>
<organism evidence="1 2">
    <name type="scientific">Alternaria gaisen</name>
    <dbReference type="NCBI Taxonomy" id="167740"/>
    <lineage>
        <taxon>Eukaryota</taxon>
        <taxon>Fungi</taxon>
        <taxon>Dikarya</taxon>
        <taxon>Ascomycota</taxon>
        <taxon>Pezizomycotina</taxon>
        <taxon>Dothideomycetes</taxon>
        <taxon>Pleosporomycetidae</taxon>
        <taxon>Pleosporales</taxon>
        <taxon>Pleosporineae</taxon>
        <taxon>Pleosporaceae</taxon>
        <taxon>Alternaria</taxon>
        <taxon>Alternaria sect. Alternaria</taxon>
    </lineage>
</organism>
<keyword evidence="2" id="KW-1185">Reference proteome</keyword>
<gene>
    <name evidence="1" type="ORF">AG0111_0g5568</name>
</gene>
<reference evidence="1 2" key="1">
    <citation type="journal article" date="2019" name="bioRxiv">
        <title>Genomics, evolutionary history and diagnostics of the Alternaria alternata species group including apple and Asian pear pathotypes.</title>
        <authorList>
            <person name="Armitage A.D."/>
            <person name="Cockerton H.M."/>
            <person name="Sreenivasaprasad S."/>
            <person name="Woodhall J.W."/>
            <person name="Lane C.R."/>
            <person name="Harrison R.J."/>
            <person name="Clarkson J.P."/>
        </authorList>
    </citation>
    <scope>NUCLEOTIDE SEQUENCE [LARGE SCALE GENOMIC DNA]</scope>
    <source>
        <strain evidence="1 2">FERA 650</strain>
    </source>
</reference>
<evidence type="ECO:0000313" key="1">
    <source>
        <dbReference type="EMBL" id="KAB2106760.1"/>
    </source>
</evidence>
<accession>A0ACB6FQQ1</accession>
<name>A0ACB6FQQ1_9PLEO</name>
<dbReference type="Proteomes" id="UP000293547">
    <property type="component" value="Unassembled WGS sequence"/>
</dbReference>
<comment type="caution">
    <text evidence="1">The sequence shown here is derived from an EMBL/GenBank/DDBJ whole genome shotgun (WGS) entry which is preliminary data.</text>
</comment>
<sequence length="157" mass="18284">MHSLFFSSKSSTLSSMSPQILTASMRLSTFDALNEALYGSAYGFGERVLPLELRSRTPRFFLKLPVTCRYKDDKLTLLFEKVTKPTWNALCEHVGEERTIRVILDDGTQSYDARLSLPGSEPLEDKRTEVDLRWQEYEEAVYILKKILEWIKEKLRR</sequence>
<protein>
    <submittedName>
        <fullName evidence="1">Uncharacterized protein</fullName>
    </submittedName>
</protein>
<dbReference type="EMBL" id="PDWZ02000004">
    <property type="protein sequence ID" value="KAB2106760.1"/>
    <property type="molecule type" value="Genomic_DNA"/>
</dbReference>
<proteinExistence type="predicted"/>